<evidence type="ECO:0000313" key="10">
    <source>
        <dbReference type="Proteomes" id="UP000315349"/>
    </source>
</evidence>
<dbReference type="GO" id="GO:0045493">
    <property type="term" value="P:xylan catabolic process"/>
    <property type="evidence" value="ECO:0007669"/>
    <property type="project" value="UniProtKB-KW"/>
</dbReference>
<dbReference type="Proteomes" id="UP000315349">
    <property type="component" value="Chromosome"/>
</dbReference>
<evidence type="ECO:0000256" key="3">
    <source>
        <dbReference type="ARBA" id="ARBA00022651"/>
    </source>
</evidence>
<reference evidence="9 10" key="1">
    <citation type="submission" date="2019-02" db="EMBL/GenBank/DDBJ databases">
        <title>Deep-cultivation of Planctomycetes and their phenomic and genomic characterization uncovers novel biology.</title>
        <authorList>
            <person name="Wiegand S."/>
            <person name="Jogler M."/>
            <person name="Boedeker C."/>
            <person name="Pinto D."/>
            <person name="Vollmers J."/>
            <person name="Rivas-Marin E."/>
            <person name="Kohn T."/>
            <person name="Peeters S.H."/>
            <person name="Heuer A."/>
            <person name="Rast P."/>
            <person name="Oberbeckmann S."/>
            <person name="Bunk B."/>
            <person name="Jeske O."/>
            <person name="Meyerdierks A."/>
            <person name="Storesund J.E."/>
            <person name="Kallscheuer N."/>
            <person name="Luecker S."/>
            <person name="Lage O.M."/>
            <person name="Pohl T."/>
            <person name="Merkel B.J."/>
            <person name="Hornburger P."/>
            <person name="Mueller R.-W."/>
            <person name="Bruemmer F."/>
            <person name="Labrenz M."/>
            <person name="Spormann A.M."/>
            <person name="Op den Camp H."/>
            <person name="Overmann J."/>
            <person name="Amann R."/>
            <person name="Jetten M.S.M."/>
            <person name="Mascher T."/>
            <person name="Medema M.H."/>
            <person name="Devos D.P."/>
            <person name="Kaster A.-K."/>
            <person name="Ovreas L."/>
            <person name="Rohde M."/>
            <person name="Galperin M.Y."/>
            <person name="Jogler C."/>
        </authorList>
    </citation>
    <scope>NUCLEOTIDE SEQUENCE [LARGE SCALE GENOMIC DNA]</scope>
    <source>
        <strain evidence="9 10">Spb1</strain>
    </source>
</reference>
<dbReference type="SUPFAM" id="SSF53474">
    <property type="entry name" value="alpha/beta-Hydrolases"/>
    <property type="match status" value="1"/>
</dbReference>
<evidence type="ECO:0008006" key="11">
    <source>
        <dbReference type="Google" id="ProtNLM"/>
    </source>
</evidence>
<protein>
    <recommendedName>
        <fullName evidence="11">Alpha/beta hydrolase family protein</fullName>
    </recommendedName>
</protein>
<sequence precursor="true">MQFHSLWIAVLFVVVAATGSVAADPVTTGEYVITQSWSQETAFQRPYYVHVPEHAGKNRLPVFIFLHGNGGHAREAMRGFGRHRKTIASQYITVFPQGYRESWNIVAERSKADDREFIEAIVGKLAKADNVDPENFTIMGSSNGSALVNQLMIESDLSHVRNYISAVSPLNVMQYDGKDFKAKGDDNNYTVAATPVKGKRLMNISGLKDDLVPYMGGPSRAIPGKDGKLAFVAAEESTFVWARHMGHEGKRITEPSRVSGNLEVFSYLDGDVIHYKVQHEGHGAERGIPEQALLDFLKGTHADRKK</sequence>
<dbReference type="InterPro" id="IPR029058">
    <property type="entry name" value="AB_hydrolase_fold"/>
</dbReference>
<dbReference type="RefSeq" id="WP_145300806.1">
    <property type="nucleotide sequence ID" value="NZ_CP036299.1"/>
</dbReference>
<keyword evidence="4 8" id="KW-0732">Signal</keyword>
<evidence type="ECO:0000256" key="4">
    <source>
        <dbReference type="ARBA" id="ARBA00022729"/>
    </source>
</evidence>
<keyword evidence="2" id="KW-0964">Secreted</keyword>
<dbReference type="AlphaFoldDB" id="A0A518GQE3"/>
<dbReference type="EMBL" id="CP036299">
    <property type="protein sequence ID" value="QDV30833.1"/>
    <property type="molecule type" value="Genomic_DNA"/>
</dbReference>
<evidence type="ECO:0000256" key="2">
    <source>
        <dbReference type="ARBA" id="ARBA00022525"/>
    </source>
</evidence>
<gene>
    <name evidence="9" type="ORF">Spb1_27680</name>
</gene>
<evidence type="ECO:0000256" key="7">
    <source>
        <dbReference type="ARBA" id="ARBA00023326"/>
    </source>
</evidence>
<name>A0A518GQE3_9PLAN</name>
<keyword evidence="7" id="KW-0624">Polysaccharide degradation</keyword>
<dbReference type="KEGG" id="peh:Spb1_27680"/>
<dbReference type="PANTHER" id="PTHR38050:SF2">
    <property type="entry name" value="FERULOYL ESTERASE C-RELATED"/>
    <property type="match status" value="1"/>
</dbReference>
<keyword evidence="10" id="KW-1185">Reference proteome</keyword>
<accession>A0A518GQE3</accession>
<evidence type="ECO:0000256" key="1">
    <source>
        <dbReference type="ARBA" id="ARBA00004613"/>
    </source>
</evidence>
<dbReference type="GO" id="GO:0005576">
    <property type="term" value="C:extracellular region"/>
    <property type="evidence" value="ECO:0007669"/>
    <property type="project" value="UniProtKB-SubCell"/>
</dbReference>
<organism evidence="9 10">
    <name type="scientific">Planctopirus ephydatiae</name>
    <dbReference type="NCBI Taxonomy" id="2528019"/>
    <lineage>
        <taxon>Bacteria</taxon>
        <taxon>Pseudomonadati</taxon>
        <taxon>Planctomycetota</taxon>
        <taxon>Planctomycetia</taxon>
        <taxon>Planctomycetales</taxon>
        <taxon>Planctomycetaceae</taxon>
        <taxon>Planctopirus</taxon>
    </lineage>
</organism>
<evidence type="ECO:0000313" key="9">
    <source>
        <dbReference type="EMBL" id="QDV30833.1"/>
    </source>
</evidence>
<evidence type="ECO:0000256" key="6">
    <source>
        <dbReference type="ARBA" id="ARBA00023277"/>
    </source>
</evidence>
<keyword evidence="3" id="KW-0858">Xylan degradation</keyword>
<proteinExistence type="predicted"/>
<evidence type="ECO:0000256" key="5">
    <source>
        <dbReference type="ARBA" id="ARBA00022801"/>
    </source>
</evidence>
<evidence type="ECO:0000256" key="8">
    <source>
        <dbReference type="SAM" id="SignalP"/>
    </source>
</evidence>
<dbReference type="Gene3D" id="3.40.50.1820">
    <property type="entry name" value="alpha/beta hydrolase"/>
    <property type="match status" value="1"/>
</dbReference>
<keyword evidence="5" id="KW-0378">Hydrolase</keyword>
<dbReference type="PANTHER" id="PTHR38050">
    <property type="match status" value="1"/>
</dbReference>
<dbReference type="InterPro" id="IPR043595">
    <property type="entry name" value="FaeB/C/D"/>
</dbReference>
<feature type="chain" id="PRO_5021825107" description="Alpha/beta hydrolase family protein" evidence="8">
    <location>
        <begin position="23"/>
        <end position="306"/>
    </location>
</feature>
<feature type="signal peptide" evidence="8">
    <location>
        <begin position="1"/>
        <end position="22"/>
    </location>
</feature>
<dbReference type="OrthoDB" id="9764953at2"/>
<comment type="subcellular location">
    <subcellularLocation>
        <location evidence="1">Secreted</location>
    </subcellularLocation>
</comment>
<keyword evidence="6" id="KW-0119">Carbohydrate metabolism</keyword>
<dbReference type="GO" id="GO:0030600">
    <property type="term" value="F:feruloyl esterase activity"/>
    <property type="evidence" value="ECO:0007669"/>
    <property type="project" value="InterPro"/>
</dbReference>